<dbReference type="Proteomes" id="UP000246018">
    <property type="component" value="Unassembled WGS sequence"/>
</dbReference>
<reference evidence="1 2" key="1">
    <citation type="submission" date="2018-04" db="EMBL/GenBank/DDBJ databases">
        <title>Genome of Nocardioides gansuensis WSJ-1.</title>
        <authorList>
            <person name="Wu S."/>
            <person name="Wang G."/>
        </authorList>
    </citation>
    <scope>NUCLEOTIDE SEQUENCE [LARGE SCALE GENOMIC DNA]</scope>
    <source>
        <strain evidence="1 2">WSJ-1</strain>
    </source>
</reference>
<sequence>MSIVLPQNEKYLRDAFGSALRDGACVLDADREVGYVRLEYGTRRGPDSAYWDGWFTVARSRGDHPLRGKVMTGHLVQLIGGAA</sequence>
<protein>
    <submittedName>
        <fullName evidence="1">Uncharacterized protein</fullName>
    </submittedName>
</protein>
<evidence type="ECO:0000313" key="1">
    <source>
        <dbReference type="EMBL" id="PVG80634.1"/>
    </source>
</evidence>
<dbReference type="RefSeq" id="WP_116574586.1">
    <property type="nucleotide sequence ID" value="NZ_QDGZ01000017.1"/>
</dbReference>
<keyword evidence="2" id="KW-1185">Reference proteome</keyword>
<evidence type="ECO:0000313" key="2">
    <source>
        <dbReference type="Proteomes" id="UP000246018"/>
    </source>
</evidence>
<dbReference type="EMBL" id="QDGZ01000017">
    <property type="protein sequence ID" value="PVG80634.1"/>
    <property type="molecule type" value="Genomic_DNA"/>
</dbReference>
<name>A0A2T8F4J1_9ACTN</name>
<accession>A0A2T8F4J1</accession>
<organism evidence="1 2">
    <name type="scientific">Nocardioides gansuensis</name>
    <dbReference type="NCBI Taxonomy" id="2138300"/>
    <lineage>
        <taxon>Bacteria</taxon>
        <taxon>Bacillati</taxon>
        <taxon>Actinomycetota</taxon>
        <taxon>Actinomycetes</taxon>
        <taxon>Propionibacteriales</taxon>
        <taxon>Nocardioidaceae</taxon>
        <taxon>Nocardioides</taxon>
    </lineage>
</organism>
<comment type="caution">
    <text evidence="1">The sequence shown here is derived from an EMBL/GenBank/DDBJ whole genome shotgun (WGS) entry which is preliminary data.</text>
</comment>
<gene>
    <name evidence="1" type="ORF">DDE18_22070</name>
</gene>
<dbReference type="AlphaFoldDB" id="A0A2T8F4J1"/>
<proteinExistence type="predicted"/>
<dbReference type="OrthoDB" id="3786107at2"/>